<reference evidence="8 9" key="1">
    <citation type="journal article" date="2011" name="Genome Biol.">
        <title>Comparative genome sequence analysis underscores mycoparasitism as the ancestral life style of Trichoderma.</title>
        <authorList>
            <person name="Kubicek C.P."/>
            <person name="Herrera-Estrella A."/>
            <person name="Seidl-Seiboth V."/>
            <person name="Martinez D.A."/>
            <person name="Druzhinina I.S."/>
            <person name="Thon M."/>
            <person name="Zeilinger S."/>
            <person name="Casas-Flores S."/>
            <person name="Horwitz B.A."/>
            <person name="Mukherjee P.K."/>
            <person name="Mukherjee M."/>
            <person name="Kredics L."/>
            <person name="Alcaraz L.D."/>
            <person name="Aerts A."/>
            <person name="Antal Z."/>
            <person name="Atanasova L."/>
            <person name="Cervantes-Badillo M.G."/>
            <person name="Challacombe J."/>
            <person name="Chertkov O."/>
            <person name="McCluskey K."/>
            <person name="Coulpier F."/>
            <person name="Deshpande N."/>
            <person name="von Doehren H."/>
            <person name="Ebbole D.J."/>
            <person name="Esquivel-Naranjo E.U."/>
            <person name="Fekete E."/>
            <person name="Flipphi M."/>
            <person name="Glaser F."/>
            <person name="Gomez-Rodriguez E.Y."/>
            <person name="Gruber S."/>
            <person name="Han C."/>
            <person name="Henrissat B."/>
            <person name="Hermosa R."/>
            <person name="Hernandez-Onate M."/>
            <person name="Karaffa L."/>
            <person name="Kosti I."/>
            <person name="Le Crom S."/>
            <person name="Lindquist E."/>
            <person name="Lucas S."/>
            <person name="Luebeck M."/>
            <person name="Luebeck P.S."/>
            <person name="Margeot A."/>
            <person name="Metz B."/>
            <person name="Misra M."/>
            <person name="Nevalainen H."/>
            <person name="Omann M."/>
            <person name="Packer N."/>
            <person name="Perrone G."/>
            <person name="Uresti-Rivera E.E."/>
            <person name="Salamov A."/>
            <person name="Schmoll M."/>
            <person name="Seiboth B."/>
            <person name="Shapiro H."/>
            <person name="Sukno S."/>
            <person name="Tamayo-Ramos J.A."/>
            <person name="Tisch D."/>
            <person name="Wiest A."/>
            <person name="Wilkinson H.H."/>
            <person name="Zhang M."/>
            <person name="Coutinho P.M."/>
            <person name="Kenerley C.M."/>
            <person name="Monte E."/>
            <person name="Baker S.E."/>
            <person name="Grigoriev I.V."/>
        </authorList>
    </citation>
    <scope>NUCLEOTIDE SEQUENCE [LARGE SCALE GENOMIC DNA]</scope>
    <source>
        <strain evidence="9">ATCC 20476 / IMI 206040</strain>
    </source>
</reference>
<dbReference type="HOGENOM" id="CLU_054785_2_0_1"/>
<comment type="caution">
    <text evidence="8">The sequence shown here is derived from an EMBL/GenBank/DDBJ whole genome shotgun (WGS) entry which is preliminary data.</text>
</comment>
<dbReference type="PANTHER" id="PTHR28286:SF1">
    <property type="entry name" value="30 KDA HEAT SHOCK PROTEIN-RELATED"/>
    <property type="match status" value="1"/>
</dbReference>
<evidence type="ECO:0000256" key="6">
    <source>
        <dbReference type="SAM" id="MobiDB-lite"/>
    </source>
</evidence>
<dbReference type="Pfam" id="PF01036">
    <property type="entry name" value="Bac_rhodopsin"/>
    <property type="match status" value="1"/>
</dbReference>
<dbReference type="InterPro" id="IPR043476">
    <property type="entry name" value="Yro2-like_7TM"/>
</dbReference>
<dbReference type="CDD" id="cd15239">
    <property type="entry name" value="7tm_YRO2_fungal-like"/>
    <property type="match status" value="1"/>
</dbReference>
<keyword evidence="5 7" id="KW-0472">Membrane</keyword>
<dbReference type="GO" id="GO:0005886">
    <property type="term" value="C:plasma membrane"/>
    <property type="evidence" value="ECO:0007669"/>
    <property type="project" value="TreeGrafter"/>
</dbReference>
<dbReference type="OrthoDB" id="536545at2759"/>
<dbReference type="SUPFAM" id="SSF81321">
    <property type="entry name" value="Family A G protein-coupled receptor-like"/>
    <property type="match status" value="1"/>
</dbReference>
<name>G9NEX0_HYPAI</name>
<evidence type="ECO:0000313" key="8">
    <source>
        <dbReference type="EMBL" id="EHK50851.1"/>
    </source>
</evidence>
<feature type="transmembrane region" description="Helical" evidence="7">
    <location>
        <begin position="202"/>
        <end position="222"/>
    </location>
</feature>
<dbReference type="GO" id="GO:0005783">
    <property type="term" value="C:endoplasmic reticulum"/>
    <property type="evidence" value="ECO:0007669"/>
    <property type="project" value="TreeGrafter"/>
</dbReference>
<evidence type="ECO:0000256" key="1">
    <source>
        <dbReference type="ARBA" id="ARBA00004141"/>
    </source>
</evidence>
<feature type="transmembrane region" description="Helical" evidence="7">
    <location>
        <begin position="142"/>
        <end position="162"/>
    </location>
</feature>
<evidence type="ECO:0008006" key="10">
    <source>
        <dbReference type="Google" id="ProtNLM"/>
    </source>
</evidence>
<keyword evidence="3 7" id="KW-0812">Transmembrane</keyword>
<feature type="transmembrane region" description="Helical" evidence="7">
    <location>
        <begin position="228"/>
        <end position="254"/>
    </location>
</feature>
<gene>
    <name evidence="8" type="ORF">TRIATDRAFT_210598</name>
</gene>
<evidence type="ECO:0000256" key="3">
    <source>
        <dbReference type="ARBA" id="ARBA00022692"/>
    </source>
</evidence>
<accession>G9NEX0</accession>
<feature type="transmembrane region" description="Helical" evidence="7">
    <location>
        <begin position="117"/>
        <end position="135"/>
    </location>
</feature>
<feature type="transmembrane region" description="Helical" evidence="7">
    <location>
        <begin position="168"/>
        <end position="186"/>
    </location>
</feature>
<feature type="region of interest" description="Disordered" evidence="6">
    <location>
        <begin position="278"/>
        <end position="299"/>
    </location>
</feature>
<dbReference type="AlphaFoldDB" id="G9NEX0"/>
<feature type="transmembrane region" description="Helical" evidence="7">
    <location>
        <begin position="70"/>
        <end position="88"/>
    </location>
</feature>
<evidence type="ECO:0000256" key="2">
    <source>
        <dbReference type="ARBA" id="ARBA00008130"/>
    </source>
</evidence>
<dbReference type="InterPro" id="IPR001425">
    <property type="entry name" value="Arc/bac/fun_rhodopsins"/>
</dbReference>
<dbReference type="OMA" id="FHYLFTF"/>
<protein>
    <recommendedName>
        <fullName evidence="10">Family A G protein-coupled receptor-like protein</fullName>
    </recommendedName>
</protein>
<comment type="similarity">
    <text evidence="2">Belongs to the archaeal/bacterial/fungal opsin family.</text>
</comment>
<feature type="compositionally biased region" description="Polar residues" evidence="6">
    <location>
        <begin position="288"/>
        <end position="299"/>
    </location>
</feature>
<feature type="transmembrane region" description="Helical" evidence="7">
    <location>
        <begin position="30"/>
        <end position="63"/>
    </location>
</feature>
<dbReference type="eggNOG" id="ENOG502QQVQ">
    <property type="taxonomic scope" value="Eukaryota"/>
</dbReference>
<keyword evidence="4 7" id="KW-1133">Transmembrane helix</keyword>
<dbReference type="PRINTS" id="PR00251">
    <property type="entry name" value="BACTRLOPSIN"/>
</dbReference>
<organism evidence="8 9">
    <name type="scientific">Hypocrea atroviridis (strain ATCC 20476 / IMI 206040)</name>
    <name type="common">Trichoderma atroviride</name>
    <dbReference type="NCBI Taxonomy" id="452589"/>
    <lineage>
        <taxon>Eukaryota</taxon>
        <taxon>Fungi</taxon>
        <taxon>Dikarya</taxon>
        <taxon>Ascomycota</taxon>
        <taxon>Pezizomycotina</taxon>
        <taxon>Sordariomycetes</taxon>
        <taxon>Hypocreomycetidae</taxon>
        <taxon>Hypocreales</taxon>
        <taxon>Hypocreaceae</taxon>
        <taxon>Trichoderma</taxon>
    </lineage>
</organism>
<keyword evidence="9" id="KW-1185">Reference proteome</keyword>
<proteinExistence type="inferred from homology"/>
<evidence type="ECO:0000256" key="4">
    <source>
        <dbReference type="ARBA" id="ARBA00022989"/>
    </source>
</evidence>
<dbReference type="SMR" id="G9NEX0"/>
<evidence type="ECO:0000313" key="9">
    <source>
        <dbReference type="Proteomes" id="UP000005426"/>
    </source>
</evidence>
<dbReference type="EMBL" id="ABDG02000012">
    <property type="protein sequence ID" value="EHK50851.1"/>
    <property type="molecule type" value="Genomic_DNA"/>
</dbReference>
<dbReference type="Proteomes" id="UP000005426">
    <property type="component" value="Unassembled WGS sequence"/>
</dbReference>
<evidence type="ECO:0000256" key="7">
    <source>
        <dbReference type="SAM" id="Phobius"/>
    </source>
</evidence>
<sequence length="299" mass="33011">MTLFLRANDALNVNPPYGSDETLSLAGSDWLWAVMAVHLLAFVSLMLIFWLNLKLVLLVFCFTTPESDRVFHYLFTITLLVGTVSYYAEASDLGWSTVKQVDQLGNGSSRQIFYAKYINWAVAFPSVSLALGLLSNISWTTIATNISVSFLWVVTYLAAAYTPTSYRWGFFAFGTLCWLILAMSTLNESREAASRIGISRDYMILSALANLSWMLYPVAFGLSDGGNVIGITGSFIFFGILDILAVPVVSLLFITLASKWDYRHLHLAFSEHRYAPEDHDTGLPKGSETASPAGNSSTV</sequence>
<dbReference type="PANTHER" id="PTHR28286">
    <property type="match status" value="1"/>
</dbReference>
<evidence type="ECO:0000256" key="5">
    <source>
        <dbReference type="ARBA" id="ARBA00023136"/>
    </source>
</evidence>
<dbReference type="Gene3D" id="1.20.1070.10">
    <property type="entry name" value="Rhodopsin 7-helix transmembrane proteins"/>
    <property type="match status" value="1"/>
</dbReference>
<comment type="subcellular location">
    <subcellularLocation>
        <location evidence="1">Membrane</location>
        <topology evidence="1">Multi-pass membrane protein</topology>
    </subcellularLocation>
</comment>
<dbReference type="SMART" id="SM01021">
    <property type="entry name" value="Bac_rhodopsin"/>
    <property type="match status" value="1"/>
</dbReference>